<dbReference type="InterPro" id="IPR013509">
    <property type="entry name" value="RNR_lsu_N"/>
</dbReference>
<accession>A0ABR5JZJ1</accession>
<dbReference type="InterPro" id="IPR000788">
    <property type="entry name" value="RNR_lg_C"/>
</dbReference>
<dbReference type="Pfam" id="PF00317">
    <property type="entry name" value="Ribonuc_red_lgN"/>
    <property type="match status" value="1"/>
</dbReference>
<evidence type="ECO:0000256" key="8">
    <source>
        <dbReference type="ARBA" id="ARBA00023157"/>
    </source>
</evidence>
<keyword evidence="9 11" id="KW-0170">Cobalt</keyword>
<evidence type="ECO:0000256" key="3">
    <source>
        <dbReference type="ARBA" id="ARBA00022628"/>
    </source>
</evidence>
<name>A0ABR5JZJ1_9BACI</name>
<comment type="caution">
    <text evidence="14">The sequence shown here is derived from an EMBL/GenBank/DDBJ whole genome shotgun (WGS) entry which is preliminary data.</text>
</comment>
<comment type="function">
    <text evidence="11">Catalyzes the reduction of ribonucleotides to deoxyribonucleotides. May function to provide a pool of deoxyribonucleotide precursors for DNA repair during oxygen limitation and/or for immediate growth after restoration of oxygen.</text>
</comment>
<feature type="domain" description="Ribonucleotide reductase large subunit C-terminal" evidence="13">
    <location>
        <begin position="190"/>
        <end position="769"/>
    </location>
</feature>
<keyword evidence="5 11" id="KW-0547">Nucleotide-binding</keyword>
<evidence type="ECO:0000256" key="7">
    <source>
        <dbReference type="ARBA" id="ARBA00023116"/>
    </source>
</evidence>
<comment type="catalytic activity">
    <reaction evidence="10 11">
        <text>a 2'-deoxyribonucleoside 5'-diphosphate + [thioredoxin]-disulfide + H2O = a ribonucleoside 5'-diphosphate + [thioredoxin]-dithiol</text>
        <dbReference type="Rhea" id="RHEA:23252"/>
        <dbReference type="Rhea" id="RHEA-COMP:10698"/>
        <dbReference type="Rhea" id="RHEA-COMP:10700"/>
        <dbReference type="ChEBI" id="CHEBI:15377"/>
        <dbReference type="ChEBI" id="CHEBI:29950"/>
        <dbReference type="ChEBI" id="CHEBI:50058"/>
        <dbReference type="ChEBI" id="CHEBI:57930"/>
        <dbReference type="ChEBI" id="CHEBI:73316"/>
        <dbReference type="EC" id="1.17.4.1"/>
    </reaction>
</comment>
<dbReference type="PANTHER" id="PTHR43371:SF1">
    <property type="entry name" value="RIBONUCLEOSIDE-DIPHOSPHATE REDUCTASE"/>
    <property type="match status" value="1"/>
</dbReference>
<organism evidence="14 15">
    <name type="scientific">Lysinibacillus contaminans</name>
    <dbReference type="NCBI Taxonomy" id="1293441"/>
    <lineage>
        <taxon>Bacteria</taxon>
        <taxon>Bacillati</taxon>
        <taxon>Bacillota</taxon>
        <taxon>Bacilli</taxon>
        <taxon>Bacillales</taxon>
        <taxon>Bacillaceae</taxon>
        <taxon>Lysinibacillus</taxon>
    </lineage>
</organism>
<dbReference type="SUPFAM" id="SSF51998">
    <property type="entry name" value="PFL-like glycyl radical enzymes"/>
    <property type="match status" value="1"/>
</dbReference>
<dbReference type="InterPro" id="IPR050862">
    <property type="entry name" value="RdRp_reductase_class-2"/>
</dbReference>
<dbReference type="NCBIfam" id="NF005991">
    <property type="entry name" value="PRK08115.1"/>
    <property type="match status" value="1"/>
</dbReference>
<keyword evidence="4 11" id="KW-0237">DNA synthesis</keyword>
<dbReference type="EMBL" id="LGRV01000003">
    <property type="protein sequence ID" value="KOS68087.1"/>
    <property type="molecule type" value="Genomic_DNA"/>
</dbReference>
<evidence type="ECO:0000313" key="15">
    <source>
        <dbReference type="Proteomes" id="UP000050668"/>
    </source>
</evidence>
<evidence type="ECO:0000313" key="14">
    <source>
        <dbReference type="EMBL" id="KOS68087.1"/>
    </source>
</evidence>
<comment type="similarity">
    <text evidence="2 11">Belongs to the ribonucleoside diphosphate reductase class-2 family.</text>
</comment>
<keyword evidence="6 11" id="KW-0560">Oxidoreductase</keyword>
<evidence type="ECO:0000259" key="12">
    <source>
        <dbReference type="Pfam" id="PF00317"/>
    </source>
</evidence>
<evidence type="ECO:0000256" key="1">
    <source>
        <dbReference type="ARBA" id="ARBA00001922"/>
    </source>
</evidence>
<evidence type="ECO:0000256" key="5">
    <source>
        <dbReference type="ARBA" id="ARBA00022741"/>
    </source>
</evidence>
<dbReference type="NCBIfam" id="TIGR02504">
    <property type="entry name" value="NrdJ_Z"/>
    <property type="match status" value="1"/>
</dbReference>
<dbReference type="InterPro" id="IPR013344">
    <property type="entry name" value="RNR_NrdJ/NrdZ"/>
</dbReference>
<feature type="domain" description="Ribonucleotide reductase large subunit N-terminal" evidence="12">
    <location>
        <begin position="129"/>
        <end position="183"/>
    </location>
</feature>
<gene>
    <name evidence="14" type="ORF">AEA09_05635</name>
</gene>
<keyword evidence="8" id="KW-1015">Disulfide bond</keyword>
<dbReference type="CDD" id="cd02888">
    <property type="entry name" value="RNR_II_dimer"/>
    <property type="match status" value="1"/>
</dbReference>
<proteinExistence type="inferred from homology"/>
<evidence type="ECO:0000256" key="9">
    <source>
        <dbReference type="ARBA" id="ARBA00023285"/>
    </source>
</evidence>
<comment type="cofactor">
    <cofactor evidence="1 11">
        <name>adenosylcob(III)alamin</name>
        <dbReference type="ChEBI" id="CHEBI:18408"/>
    </cofactor>
</comment>
<evidence type="ECO:0000259" key="13">
    <source>
        <dbReference type="Pfam" id="PF02867"/>
    </source>
</evidence>
<dbReference type="PRINTS" id="PR01183">
    <property type="entry name" value="RIBORDTASEM1"/>
</dbReference>
<reference evidence="15" key="1">
    <citation type="submission" date="2015-07" db="EMBL/GenBank/DDBJ databases">
        <title>Fjat-14205 dsm 2895.</title>
        <authorList>
            <person name="Liu B."/>
            <person name="Wang J."/>
            <person name="Zhu Y."/>
            <person name="Liu G."/>
            <person name="Chen Q."/>
            <person name="Chen Z."/>
            <person name="Lan J."/>
            <person name="Che J."/>
            <person name="Ge C."/>
            <person name="Shi H."/>
            <person name="Pan Z."/>
            <person name="Liu X."/>
        </authorList>
    </citation>
    <scope>NUCLEOTIDE SEQUENCE [LARGE SCALE GENOMIC DNA]</scope>
    <source>
        <strain evidence="15">DSM 25560</strain>
    </source>
</reference>
<keyword evidence="7" id="KW-0215">Deoxyribonucleotide synthesis</keyword>
<dbReference type="PANTHER" id="PTHR43371">
    <property type="entry name" value="VITAMIN B12-DEPENDENT RIBONUCLEOTIDE REDUCTASE"/>
    <property type="match status" value="1"/>
</dbReference>
<evidence type="ECO:0000256" key="4">
    <source>
        <dbReference type="ARBA" id="ARBA00022634"/>
    </source>
</evidence>
<keyword evidence="3 11" id="KW-0846">Cobalamin</keyword>
<dbReference type="EC" id="1.17.4.1" evidence="11"/>
<dbReference type="Pfam" id="PF02867">
    <property type="entry name" value="Ribonuc_red_lgC"/>
    <property type="match status" value="1"/>
</dbReference>
<evidence type="ECO:0000256" key="11">
    <source>
        <dbReference type="RuleBase" id="RU364064"/>
    </source>
</evidence>
<protein>
    <recommendedName>
        <fullName evidence="11">Vitamin B12-dependent ribonucleotide reductase</fullName>
        <ecNumber evidence="11">1.17.4.1</ecNumber>
    </recommendedName>
</protein>
<evidence type="ECO:0000256" key="2">
    <source>
        <dbReference type="ARBA" id="ARBA00007405"/>
    </source>
</evidence>
<evidence type="ECO:0000256" key="6">
    <source>
        <dbReference type="ARBA" id="ARBA00023002"/>
    </source>
</evidence>
<sequence>MMVITNHQPEVNKQIEQLNKDIEQFPQVHPVTPDMHITHKGVSRLVMIDRYSFKDTEKKTLKAGDFVVLTVKADPKFPARGLGTIQKIDWSAKTADILVEEDYRSVLDDPIEQETGVITRSIEVLEKPLEIFYEQIAKRNATGLASVEKTAEKRQEWFEKFYEQLVSLKFIPAGRVLYGAGSETDVTFFNCYVMPFVADSREGISDHRKQVMEIMSRGGGVGTNGSTLRPRNTLARGVNGKSSGSVSWLDDIAKLTHLVEQGGSRRGAQMIMLADWHPDIVEFIISKMQNPRILRYLIENTTDESIIRLAKEKLNFKPLSQQDEAMYQGIVNYKSIPGYGGFDEAIIREAENKLRDGGTYTVHNSEFLTGANISVTLTKDFMDAVEKDEDFELRFPAVEEYTKEEMAIYNSEWHKVGDVREWEKMGYKVRTYRTIKAKELWNLINICATYSAEPGIFFIDNANEMTNAKAYGQQVVATNPCGEQPLAPYSVCNLAAVNLAQFAIKENQTVDYEALRETVRVGVRMQDNVIDATPYFLEENRVQALGERRVGLGVMGLADLLIYCEKEYGSEAGNELVDEIFKTIAETAYEASTELAKERGSFPFLVGATDEETARLRKAFTETGFMQNMPAHVKEQILATGIRNSHLLTVAPTGSTGTMVGVATGLEPYFSFTYYRSGRLGKFIEVKAEIVQEYLDRHPEAKEDELPEWFVTAMALKPEAHADVQCIIQKWIDSSISKTVNAPKGYTVGQVEKVYERLYKGGAKGGTVYVDGSRDSQVLTLKAEENDMDQLSFGEDLVEEQIARPVVLVDTIQALTSTSVIGSDVGNTCPVCRKGTVEEMGGCNTCTNCGAQLKCGL</sequence>
<dbReference type="Proteomes" id="UP000050668">
    <property type="component" value="Unassembled WGS sequence"/>
</dbReference>
<dbReference type="GO" id="GO:0004748">
    <property type="term" value="F:ribonucleoside-diphosphate reductase activity, thioredoxin disulfide as acceptor"/>
    <property type="evidence" value="ECO:0007669"/>
    <property type="project" value="UniProtKB-EC"/>
</dbReference>
<dbReference type="Gene3D" id="3.20.70.20">
    <property type="match status" value="1"/>
</dbReference>
<keyword evidence="15" id="KW-1185">Reference proteome</keyword>
<evidence type="ECO:0000256" key="10">
    <source>
        <dbReference type="ARBA" id="ARBA00047754"/>
    </source>
</evidence>